<dbReference type="AlphaFoldDB" id="A0AAD7GWT9"/>
<dbReference type="Proteomes" id="UP001221757">
    <property type="component" value="Unassembled WGS sequence"/>
</dbReference>
<gene>
    <name evidence="2" type="ORF">B0H17DRAFT_1125712</name>
</gene>
<feature type="region of interest" description="Disordered" evidence="1">
    <location>
        <begin position="142"/>
        <end position="198"/>
    </location>
</feature>
<dbReference type="EMBL" id="JARKIE010000006">
    <property type="protein sequence ID" value="KAJ7706901.1"/>
    <property type="molecule type" value="Genomic_DNA"/>
</dbReference>
<proteinExistence type="predicted"/>
<evidence type="ECO:0000256" key="1">
    <source>
        <dbReference type="SAM" id="MobiDB-lite"/>
    </source>
</evidence>
<evidence type="ECO:0000313" key="3">
    <source>
        <dbReference type="Proteomes" id="UP001221757"/>
    </source>
</evidence>
<accession>A0AAD7GWT9</accession>
<evidence type="ECO:0000313" key="2">
    <source>
        <dbReference type="EMBL" id="KAJ7706901.1"/>
    </source>
</evidence>
<sequence>MASLNPYNTPAKPLALSSGPCLPLRTSKQWFVLMQPSTVACGVYSPAWWYELNLNQHSTKIDGLMGLSGGRTSGTARYHYANGHFKGQYKCYWNKLESITSRFLEDGGRESGIVIVVHGFVCVFGGGSVVLGDSLGFGGRVKAAGNPESDRGGPGTTEPVHKGRKGTANEPQSNPSVSKGTKRDGRVGKSFRFDEVLR</sequence>
<feature type="compositionally biased region" description="Basic and acidic residues" evidence="1">
    <location>
        <begin position="181"/>
        <end position="198"/>
    </location>
</feature>
<protein>
    <submittedName>
        <fullName evidence="2">Uncharacterized protein</fullName>
    </submittedName>
</protein>
<feature type="compositionally biased region" description="Polar residues" evidence="1">
    <location>
        <begin position="169"/>
        <end position="179"/>
    </location>
</feature>
<reference evidence="2" key="1">
    <citation type="submission" date="2023-03" db="EMBL/GenBank/DDBJ databases">
        <title>Massive genome expansion in bonnet fungi (Mycena s.s.) driven by repeated elements and novel gene families across ecological guilds.</title>
        <authorList>
            <consortium name="Lawrence Berkeley National Laboratory"/>
            <person name="Harder C.B."/>
            <person name="Miyauchi S."/>
            <person name="Viragh M."/>
            <person name="Kuo A."/>
            <person name="Thoen E."/>
            <person name="Andreopoulos B."/>
            <person name="Lu D."/>
            <person name="Skrede I."/>
            <person name="Drula E."/>
            <person name="Henrissat B."/>
            <person name="Morin E."/>
            <person name="Kohler A."/>
            <person name="Barry K."/>
            <person name="LaButti K."/>
            <person name="Morin E."/>
            <person name="Salamov A."/>
            <person name="Lipzen A."/>
            <person name="Mereny Z."/>
            <person name="Hegedus B."/>
            <person name="Baldrian P."/>
            <person name="Stursova M."/>
            <person name="Weitz H."/>
            <person name="Taylor A."/>
            <person name="Grigoriev I.V."/>
            <person name="Nagy L.G."/>
            <person name="Martin F."/>
            <person name="Kauserud H."/>
        </authorList>
    </citation>
    <scope>NUCLEOTIDE SEQUENCE</scope>
    <source>
        <strain evidence="2">CBHHK067</strain>
    </source>
</reference>
<name>A0AAD7GWT9_MYCRO</name>
<keyword evidence="3" id="KW-1185">Reference proteome</keyword>
<comment type="caution">
    <text evidence="2">The sequence shown here is derived from an EMBL/GenBank/DDBJ whole genome shotgun (WGS) entry which is preliminary data.</text>
</comment>
<organism evidence="2 3">
    <name type="scientific">Mycena rosella</name>
    <name type="common">Pink bonnet</name>
    <name type="synonym">Agaricus rosellus</name>
    <dbReference type="NCBI Taxonomy" id="1033263"/>
    <lineage>
        <taxon>Eukaryota</taxon>
        <taxon>Fungi</taxon>
        <taxon>Dikarya</taxon>
        <taxon>Basidiomycota</taxon>
        <taxon>Agaricomycotina</taxon>
        <taxon>Agaricomycetes</taxon>
        <taxon>Agaricomycetidae</taxon>
        <taxon>Agaricales</taxon>
        <taxon>Marasmiineae</taxon>
        <taxon>Mycenaceae</taxon>
        <taxon>Mycena</taxon>
    </lineage>
</organism>